<name>A0A0G4PX76_PENC3</name>
<reference evidence="2 3" key="1">
    <citation type="journal article" date="2014" name="Nat. Commun.">
        <title>Multiple recent horizontal transfers of a large genomic region in cheese making fungi.</title>
        <authorList>
            <person name="Cheeseman K."/>
            <person name="Ropars J."/>
            <person name="Renault P."/>
            <person name="Dupont J."/>
            <person name="Gouzy J."/>
            <person name="Branca A."/>
            <person name="Abraham A.L."/>
            <person name="Ceppi M."/>
            <person name="Conseiller E."/>
            <person name="Debuchy R."/>
            <person name="Malagnac F."/>
            <person name="Goarin A."/>
            <person name="Silar P."/>
            <person name="Lacoste S."/>
            <person name="Sallet E."/>
            <person name="Bensimon A."/>
            <person name="Giraud T."/>
            <person name="Brygoo Y."/>
        </authorList>
    </citation>
    <scope>NUCLEOTIDE SEQUENCE [LARGE SCALE GENOMIC DNA]</scope>
    <source>
        <strain evidence="3">FM 013</strain>
    </source>
</reference>
<dbReference type="AlphaFoldDB" id="A0A0G4PX76"/>
<accession>A0A0G4PX76</accession>
<organism evidence="2 3">
    <name type="scientific">Penicillium camemberti (strain FM 013)</name>
    <dbReference type="NCBI Taxonomy" id="1429867"/>
    <lineage>
        <taxon>Eukaryota</taxon>
        <taxon>Fungi</taxon>
        <taxon>Dikarya</taxon>
        <taxon>Ascomycota</taxon>
        <taxon>Pezizomycotina</taxon>
        <taxon>Eurotiomycetes</taxon>
        <taxon>Eurotiomycetidae</taxon>
        <taxon>Eurotiales</taxon>
        <taxon>Aspergillaceae</taxon>
        <taxon>Penicillium</taxon>
    </lineage>
</organism>
<evidence type="ECO:0000256" key="1">
    <source>
        <dbReference type="SAM" id="MobiDB-lite"/>
    </source>
</evidence>
<dbReference type="Proteomes" id="UP000053732">
    <property type="component" value="Unassembled WGS sequence"/>
</dbReference>
<evidence type="ECO:0000313" key="2">
    <source>
        <dbReference type="EMBL" id="CRL30913.1"/>
    </source>
</evidence>
<evidence type="ECO:0000313" key="3">
    <source>
        <dbReference type="Proteomes" id="UP000053732"/>
    </source>
</evidence>
<feature type="region of interest" description="Disordered" evidence="1">
    <location>
        <begin position="93"/>
        <end position="116"/>
    </location>
</feature>
<dbReference type="STRING" id="1429867.A0A0G4PX76"/>
<keyword evidence="3" id="KW-1185">Reference proteome</keyword>
<gene>
    <name evidence="2" type="ORF">PCAMFM013_S063g000019</name>
</gene>
<proteinExistence type="predicted"/>
<sequence>MERPTWAQRRRNTRGSLAWFPLSEALKTINLGRLQEIEMIDPTPLPPCIQVQVGPLERWSFHTAGLSGILYAINIINMIDLRHWRTSHTEVDSATTLSDSKSTLQAVQNPRNKLGQ</sequence>
<protein>
    <submittedName>
        <fullName evidence="2">Str. FM013</fullName>
    </submittedName>
</protein>
<dbReference type="EMBL" id="HG793196">
    <property type="protein sequence ID" value="CRL30913.1"/>
    <property type="molecule type" value="Genomic_DNA"/>
</dbReference>